<name>A0A382PUT8_9ZZZZ</name>
<gene>
    <name evidence="1" type="ORF">METZ01_LOCUS329414</name>
</gene>
<feature type="non-terminal residue" evidence="1">
    <location>
        <position position="1"/>
    </location>
</feature>
<organism evidence="1">
    <name type="scientific">marine metagenome</name>
    <dbReference type="NCBI Taxonomy" id="408172"/>
    <lineage>
        <taxon>unclassified sequences</taxon>
        <taxon>metagenomes</taxon>
        <taxon>ecological metagenomes</taxon>
    </lineage>
</organism>
<accession>A0A382PUT8</accession>
<evidence type="ECO:0008006" key="2">
    <source>
        <dbReference type="Google" id="ProtNLM"/>
    </source>
</evidence>
<sequence>HVGEVAVNGLLDYFDKPQYLDQLSKLKKESVGNSHQSYFINDHQWALAIDAATQVSVFRKDLINFLPSSWNELVELAKNNKILWPLKPIHAISSFYSICNNIDNPFNPDLKEFINKKTTIRTLMMMKEIVKYLPNECLQMDPIQACEYMAENNDIFYCPYIYGFSNYSRYGFKKNVLLFSNVIDLEGNGPVGTQLGGTGIAVSKASSFKEEAFEYALWVASSDCQKNIYYKNGGQPGNAVAWENEIINKETNNFFSGTRDTLEGAWVRPRHNGYMKFQDLGGDIINDFLKNNLNEEDIYDKLNYEFKKSFVQ</sequence>
<proteinExistence type="predicted"/>
<dbReference type="EMBL" id="UINC01109621">
    <property type="protein sequence ID" value="SVC76560.1"/>
    <property type="molecule type" value="Genomic_DNA"/>
</dbReference>
<dbReference type="AlphaFoldDB" id="A0A382PUT8"/>
<dbReference type="Gene3D" id="3.40.190.10">
    <property type="entry name" value="Periplasmic binding protein-like II"/>
    <property type="match status" value="2"/>
</dbReference>
<dbReference type="SUPFAM" id="SSF53850">
    <property type="entry name" value="Periplasmic binding protein-like II"/>
    <property type="match status" value="1"/>
</dbReference>
<protein>
    <recommendedName>
        <fullName evidence="2">Extracellular solute-binding protein</fullName>
    </recommendedName>
</protein>
<reference evidence="1" key="1">
    <citation type="submission" date="2018-05" db="EMBL/GenBank/DDBJ databases">
        <authorList>
            <person name="Lanie J.A."/>
            <person name="Ng W.-L."/>
            <person name="Kazmierczak K.M."/>
            <person name="Andrzejewski T.M."/>
            <person name="Davidsen T.M."/>
            <person name="Wayne K.J."/>
            <person name="Tettelin H."/>
            <person name="Glass J.I."/>
            <person name="Rusch D."/>
            <person name="Podicherti R."/>
            <person name="Tsui H.-C.T."/>
            <person name="Winkler M.E."/>
        </authorList>
    </citation>
    <scope>NUCLEOTIDE SEQUENCE</scope>
</reference>
<evidence type="ECO:0000313" key="1">
    <source>
        <dbReference type="EMBL" id="SVC76560.1"/>
    </source>
</evidence>